<dbReference type="RefSeq" id="XP_066930628.1">
    <property type="nucleotide sequence ID" value="XM_067074527.1"/>
</dbReference>
<evidence type="ECO:0000256" key="1">
    <source>
        <dbReference type="SAM" id="MobiDB-lite"/>
    </source>
</evidence>
<dbReference type="OrthoDB" id="10043382at2759"/>
<sequence>MQLEHRPRYHRRLKQELEVMNSLKTILFLCVVNAAFGRYYHDNVRSPQRQYYEQRDKDKNPFERNIPLPSDFDDDVTDQLKHDDPHHYRPLPLPMKDAIRYVRKYGRHAESLRKFEDELRRLPRSHVMLDQLRNEKRSPFKCQTRPKDKACKRDVNGCGSGFTASLPLFYREEFTPCCNKHDVCYDCGVTRHWTREQCDNKFYEDMENTCSCLYPSWYQYPAYKTCKLWASTLYAVVDVFSASYFGTKVKDACKSKCILPYGSPQISLLG</sequence>
<dbReference type="GO" id="GO:0005509">
    <property type="term" value="F:calcium ion binding"/>
    <property type="evidence" value="ECO:0007669"/>
    <property type="project" value="InterPro"/>
</dbReference>
<organism evidence="2 3">
    <name type="scientific">Clytia hemisphaerica</name>
    <dbReference type="NCBI Taxonomy" id="252671"/>
    <lineage>
        <taxon>Eukaryota</taxon>
        <taxon>Metazoa</taxon>
        <taxon>Cnidaria</taxon>
        <taxon>Hydrozoa</taxon>
        <taxon>Hydroidolina</taxon>
        <taxon>Leptothecata</taxon>
        <taxon>Obeliida</taxon>
        <taxon>Clytiidae</taxon>
        <taxon>Clytia</taxon>
    </lineage>
</organism>
<dbReference type="GO" id="GO:0050482">
    <property type="term" value="P:arachidonate secretion"/>
    <property type="evidence" value="ECO:0007669"/>
    <property type="project" value="InterPro"/>
</dbReference>
<dbReference type="PANTHER" id="PTHR12824:SF8">
    <property type="entry name" value="GXIVSPLA2, ISOFORM A"/>
    <property type="match status" value="1"/>
</dbReference>
<accession>A0A7M5VA84</accession>
<dbReference type="PANTHER" id="PTHR12824">
    <property type="entry name" value="GROUP XII SECRETORY PHOSPHOLIPASE A2 FAMILY MEMBER"/>
    <property type="match status" value="1"/>
</dbReference>
<dbReference type="GeneID" id="136818168"/>
<evidence type="ECO:0000313" key="2">
    <source>
        <dbReference type="EnsemblMetazoa" id="CLYHEMP005258.1"/>
    </source>
</evidence>
<dbReference type="SUPFAM" id="SSF48619">
    <property type="entry name" value="Phospholipase A2, PLA2"/>
    <property type="match status" value="1"/>
</dbReference>
<dbReference type="GO" id="GO:0016042">
    <property type="term" value="P:lipid catabolic process"/>
    <property type="evidence" value="ECO:0007669"/>
    <property type="project" value="InterPro"/>
</dbReference>
<dbReference type="AlphaFoldDB" id="A0A7M5VA84"/>
<name>A0A7M5VA84_9CNID</name>
<feature type="compositionally biased region" description="Basic and acidic residues" evidence="1">
    <location>
        <begin position="52"/>
        <end position="62"/>
    </location>
</feature>
<keyword evidence="3" id="KW-1185">Reference proteome</keyword>
<reference evidence="2" key="1">
    <citation type="submission" date="2021-01" db="UniProtKB">
        <authorList>
            <consortium name="EnsemblMetazoa"/>
        </authorList>
    </citation>
    <scope>IDENTIFICATION</scope>
</reference>
<dbReference type="Gene3D" id="1.20.90.10">
    <property type="entry name" value="Phospholipase A2 domain"/>
    <property type="match status" value="1"/>
</dbReference>
<dbReference type="GO" id="GO:0006644">
    <property type="term" value="P:phospholipid metabolic process"/>
    <property type="evidence" value="ECO:0007669"/>
    <property type="project" value="InterPro"/>
</dbReference>
<dbReference type="EnsemblMetazoa" id="CLYHEMT005258.1">
    <property type="protein sequence ID" value="CLYHEMP005258.1"/>
    <property type="gene ID" value="CLYHEMG005258"/>
</dbReference>
<dbReference type="InterPro" id="IPR010711">
    <property type="entry name" value="PLA2G12"/>
</dbReference>
<dbReference type="Proteomes" id="UP000594262">
    <property type="component" value="Unplaced"/>
</dbReference>
<proteinExistence type="predicted"/>
<dbReference type="GO" id="GO:0004623">
    <property type="term" value="F:phospholipase A2 activity"/>
    <property type="evidence" value="ECO:0007669"/>
    <property type="project" value="InterPro"/>
</dbReference>
<protein>
    <submittedName>
        <fullName evidence="2">Uncharacterized protein</fullName>
    </submittedName>
</protein>
<evidence type="ECO:0000313" key="3">
    <source>
        <dbReference type="Proteomes" id="UP000594262"/>
    </source>
</evidence>
<dbReference type="InterPro" id="IPR036444">
    <property type="entry name" value="PLipase_A2_dom_sf"/>
</dbReference>
<feature type="region of interest" description="Disordered" evidence="1">
    <location>
        <begin position="48"/>
        <end position="78"/>
    </location>
</feature>
<dbReference type="GO" id="GO:0005576">
    <property type="term" value="C:extracellular region"/>
    <property type="evidence" value="ECO:0007669"/>
    <property type="project" value="InterPro"/>
</dbReference>